<evidence type="ECO:0000256" key="6">
    <source>
        <dbReference type="SAM" id="MobiDB-lite"/>
    </source>
</evidence>
<keyword evidence="2" id="KW-1003">Cell membrane</keyword>
<evidence type="ECO:0000313" key="9">
    <source>
        <dbReference type="Proteomes" id="UP000364291"/>
    </source>
</evidence>
<evidence type="ECO:0000256" key="1">
    <source>
        <dbReference type="ARBA" id="ARBA00004651"/>
    </source>
</evidence>
<evidence type="ECO:0000256" key="5">
    <source>
        <dbReference type="ARBA" id="ARBA00023136"/>
    </source>
</evidence>
<feature type="domain" description="Type IV secretion system coupling protein TraD DNA-binding" evidence="7">
    <location>
        <begin position="183"/>
        <end position="548"/>
    </location>
</feature>
<feature type="compositionally biased region" description="Low complexity" evidence="6">
    <location>
        <begin position="696"/>
        <end position="705"/>
    </location>
</feature>
<dbReference type="Proteomes" id="UP000364291">
    <property type="component" value="Unassembled WGS sequence"/>
</dbReference>
<sequence>MAKIVHWAAFKPPANLAPDQPYRLIGSAVVGGAVIGTVAWAVAVGVEWWVASKTGALGGVSHMPLSKHALYWFETFLHREMRNRPFADNVAAYQYGLDQMNWWLIKGKAALATVPGVGVGAYITSKMNRVYCKSRHLSGMQFHDGKDAVKLAEQAVLELNGDQAPFLPLHPELTWLSQQAWSTSAIIMGAAGSGKSAILAHLTYEALVQNVFMVIMDAKGTQSHVIRTINKQLGRRSDNVATISPFSDTDAAWDIGRDLVRDEDATVFANAYVPPSNDPMWSDGARGILRTIVLSMIVAYREACARAEAAGVEKPKPWHWGHLAYRIQSAMKDIYTWAAEHDPATARLIADYEKSNTVKSFEVTFRTFSLDIIKLGKAWGEPADGEPKRRRVSLRLFVDRVARNGRKGVHQIVLRNNLEYKALTKGYLLAMHAFLTAKMLSLSDNPTDGTGRTLLFMEDEFTSQGKKESIFDALELGRSKGMVHVIAVQTEDALVELYGQEGRGRISGNTTIKILGRAAAPEMGAQMAANFPKRTVQITHEGRPAAKGQPATPTTYESVEVPVIRPEILSSTRDMGKQRGSWLGGRKAGIKAVVRIGSDLYHLLWPFIDKDKMPSASDAAVPPLAAWLVGGKVPALQDYAPMVQVEALMAQQAATQAEASAVPTATANDESGGAALDAMLAEGASASEEPSAEHVAPTAPAAPTPSNDRPLSPMELYELEMQRKKELVVETVEVDVERDSEEYQHAVVDAANLQREQERRGDWHDPGEIDESTSLLLEAVAGPLADAIVPGGHLVMEALKIAEGAQAPAKNVENVIDNQTGEVRQVTVVAPKKQISIVRHVTARTQTPESEPERSL</sequence>
<evidence type="ECO:0000313" key="8">
    <source>
        <dbReference type="EMBL" id="VVG70445.1"/>
    </source>
</evidence>
<dbReference type="OrthoDB" id="9058209at2"/>
<accession>A0A5E5P2E8</accession>
<gene>
    <name evidence="8" type="ORF">PAP18089_01405</name>
</gene>
<dbReference type="EMBL" id="CABPSX010000002">
    <property type="protein sequence ID" value="VVG70445.1"/>
    <property type="molecule type" value="Genomic_DNA"/>
</dbReference>
<keyword evidence="5" id="KW-0472">Membrane</keyword>
<keyword evidence="3" id="KW-0812">Transmembrane</keyword>
<dbReference type="CDD" id="cd01127">
    <property type="entry name" value="TrwB_TraG_TraD_VirD4"/>
    <property type="match status" value="1"/>
</dbReference>
<dbReference type="RefSeq" id="WP_150728572.1">
    <property type="nucleotide sequence ID" value="NZ_CABPSX010000002.1"/>
</dbReference>
<reference evidence="8 9" key="1">
    <citation type="submission" date="2019-08" db="EMBL/GenBank/DDBJ databases">
        <authorList>
            <person name="Peeters C."/>
        </authorList>
    </citation>
    <scope>NUCLEOTIDE SEQUENCE [LARGE SCALE GENOMIC DNA]</scope>
    <source>
        <strain evidence="8 9">LMG 18089</strain>
    </source>
</reference>
<feature type="region of interest" description="Disordered" evidence="6">
    <location>
        <begin position="682"/>
        <end position="711"/>
    </location>
</feature>
<protein>
    <recommendedName>
        <fullName evidence="7">Type IV secretion system coupling protein TraD DNA-binding domain-containing protein</fullName>
    </recommendedName>
</protein>
<dbReference type="Pfam" id="PF10412">
    <property type="entry name" value="TrwB_AAD_bind"/>
    <property type="match status" value="1"/>
</dbReference>
<proteinExistence type="predicted"/>
<evidence type="ECO:0000256" key="3">
    <source>
        <dbReference type="ARBA" id="ARBA00022692"/>
    </source>
</evidence>
<keyword evidence="4" id="KW-1133">Transmembrane helix</keyword>
<dbReference type="PANTHER" id="PTHR37937">
    <property type="entry name" value="CONJUGATIVE TRANSFER: DNA TRANSPORT"/>
    <property type="match status" value="1"/>
</dbReference>
<evidence type="ECO:0000256" key="2">
    <source>
        <dbReference type="ARBA" id="ARBA00022475"/>
    </source>
</evidence>
<dbReference type="InterPro" id="IPR027417">
    <property type="entry name" value="P-loop_NTPase"/>
</dbReference>
<dbReference type="InterPro" id="IPR051539">
    <property type="entry name" value="T4SS-coupling_protein"/>
</dbReference>
<dbReference type="PANTHER" id="PTHR37937:SF1">
    <property type="entry name" value="CONJUGATIVE TRANSFER: DNA TRANSPORT"/>
    <property type="match status" value="1"/>
</dbReference>
<organism evidence="8 9">
    <name type="scientific">Pandoraea apista</name>
    <dbReference type="NCBI Taxonomy" id="93218"/>
    <lineage>
        <taxon>Bacteria</taxon>
        <taxon>Pseudomonadati</taxon>
        <taxon>Pseudomonadota</taxon>
        <taxon>Betaproteobacteria</taxon>
        <taxon>Burkholderiales</taxon>
        <taxon>Burkholderiaceae</taxon>
        <taxon>Pandoraea</taxon>
    </lineage>
</organism>
<dbReference type="Gene3D" id="3.40.50.300">
    <property type="entry name" value="P-loop containing nucleotide triphosphate hydrolases"/>
    <property type="match status" value="2"/>
</dbReference>
<dbReference type="SUPFAM" id="SSF52540">
    <property type="entry name" value="P-loop containing nucleoside triphosphate hydrolases"/>
    <property type="match status" value="1"/>
</dbReference>
<dbReference type="InterPro" id="IPR019476">
    <property type="entry name" value="T4SS_TraD_DNA-bd"/>
</dbReference>
<comment type="subcellular location">
    <subcellularLocation>
        <location evidence="1">Cell membrane</location>
        <topology evidence="1">Multi-pass membrane protein</topology>
    </subcellularLocation>
</comment>
<evidence type="ECO:0000256" key="4">
    <source>
        <dbReference type="ARBA" id="ARBA00022989"/>
    </source>
</evidence>
<dbReference type="AlphaFoldDB" id="A0A5E5P2E8"/>
<name>A0A5E5P2E8_9BURK</name>
<evidence type="ECO:0000259" key="7">
    <source>
        <dbReference type="Pfam" id="PF10412"/>
    </source>
</evidence>
<dbReference type="GO" id="GO:0005886">
    <property type="term" value="C:plasma membrane"/>
    <property type="evidence" value="ECO:0007669"/>
    <property type="project" value="UniProtKB-SubCell"/>
</dbReference>